<dbReference type="EMBL" id="KN444231">
    <property type="protein sequence ID" value="KHG28256.1"/>
    <property type="molecule type" value="Genomic_DNA"/>
</dbReference>
<evidence type="ECO:0000313" key="3">
    <source>
        <dbReference type="Proteomes" id="UP000032142"/>
    </source>
</evidence>
<evidence type="ECO:0000313" key="2">
    <source>
        <dbReference type="EMBL" id="KHG28256.1"/>
    </source>
</evidence>
<dbReference type="Proteomes" id="UP000032142">
    <property type="component" value="Unassembled WGS sequence"/>
</dbReference>
<sequence>MERKCLQKNICPICVIPSPIYSTKKPSIFLIKFYKINTNN</sequence>
<protein>
    <submittedName>
        <fullName evidence="1">Uncharacterized protein</fullName>
    </submittedName>
</protein>
<accession>A0A0B0P4W4</accession>
<keyword evidence="3" id="KW-1185">Reference proteome</keyword>
<proteinExistence type="predicted"/>
<dbReference type="EMBL" id="KN414376">
    <property type="protein sequence ID" value="KHG19932.1"/>
    <property type="molecule type" value="Genomic_DNA"/>
</dbReference>
<evidence type="ECO:0000313" key="1">
    <source>
        <dbReference type="EMBL" id="KHG19932.1"/>
    </source>
</evidence>
<name>A0A0B0P4W4_GOSAR</name>
<reference evidence="1" key="1">
    <citation type="submission" date="2014-09" db="EMBL/GenBank/DDBJ databases">
        <title>G. arboreum L. cv. AKA8401 A2 genome assembly version 1.0.</title>
        <authorList>
            <person name="Mudge J."/>
            <person name="Ramaraj T."/>
            <person name="Lindquist I.E."/>
            <person name="Bharti A.K."/>
            <person name="Sundararajan A."/>
            <person name="Cameron C.T."/>
            <person name="Woodward J.E."/>
            <person name="May G.D."/>
            <person name="Brubaker C."/>
            <person name="Broadhvest J."/>
            <person name="Wilkins T.A."/>
        </authorList>
    </citation>
    <scope>NUCLEOTIDE SEQUENCE</scope>
</reference>
<gene>
    <name evidence="1" type="ORF">F383_00286</name>
    <name evidence="2" type="ORF">F383_08606</name>
</gene>
<dbReference type="AlphaFoldDB" id="A0A0B0P4W4"/>
<organism evidence="1 3">
    <name type="scientific">Gossypium arboreum</name>
    <name type="common">Tree cotton</name>
    <name type="synonym">Gossypium nanking</name>
    <dbReference type="NCBI Taxonomy" id="29729"/>
    <lineage>
        <taxon>Eukaryota</taxon>
        <taxon>Viridiplantae</taxon>
        <taxon>Streptophyta</taxon>
        <taxon>Embryophyta</taxon>
        <taxon>Tracheophyta</taxon>
        <taxon>Spermatophyta</taxon>
        <taxon>Magnoliopsida</taxon>
        <taxon>eudicotyledons</taxon>
        <taxon>Gunneridae</taxon>
        <taxon>Pentapetalae</taxon>
        <taxon>rosids</taxon>
        <taxon>malvids</taxon>
        <taxon>Malvales</taxon>
        <taxon>Malvaceae</taxon>
        <taxon>Malvoideae</taxon>
        <taxon>Gossypium</taxon>
    </lineage>
</organism>
<reference evidence="3" key="2">
    <citation type="submission" date="2014-09" db="EMBL/GenBank/DDBJ databases">
        <authorList>
            <person name="Mudge J."/>
            <person name="Ramaraj T."/>
            <person name="Lindquist I.E."/>
            <person name="Bharti A.K."/>
            <person name="Sundararajan A."/>
            <person name="Cameron C.T."/>
            <person name="Woodward J.E."/>
            <person name="May G.D."/>
            <person name="Brubaker C."/>
            <person name="Broadhvest J."/>
            <person name="Wilkins T.A."/>
        </authorList>
    </citation>
    <scope>NUCLEOTIDE SEQUENCE</scope>
    <source>
        <strain evidence="3">cv. AKA8401</strain>
    </source>
</reference>